<dbReference type="GO" id="GO:0016020">
    <property type="term" value="C:membrane"/>
    <property type="evidence" value="ECO:0007669"/>
    <property type="project" value="UniProtKB-SubCell"/>
</dbReference>
<evidence type="ECO:0000313" key="8">
    <source>
        <dbReference type="Ensembl" id="ENSEEEP00000010367.1"/>
    </source>
</evidence>
<evidence type="ECO:0000256" key="7">
    <source>
        <dbReference type="SAM" id="Phobius"/>
    </source>
</evidence>
<reference evidence="9" key="1">
    <citation type="journal article" date="2014" name="Science">
        <title>Nonhuman genetics. Genomic basis for the convergent evolution of electric organs.</title>
        <authorList>
            <person name="Gallant J.R."/>
            <person name="Traeger L.L."/>
            <person name="Volkening J.D."/>
            <person name="Moffett H."/>
            <person name="Chen P.H."/>
            <person name="Novina C.D."/>
            <person name="Phillips G.N.Jr."/>
            <person name="Anand R."/>
            <person name="Wells G.B."/>
            <person name="Pinch M."/>
            <person name="Guth R."/>
            <person name="Unguez G.A."/>
            <person name="Albert J.S."/>
            <person name="Zakon H.H."/>
            <person name="Samanta M.P."/>
            <person name="Sussman M.R."/>
        </authorList>
    </citation>
    <scope>NUCLEOTIDE SEQUENCE [LARGE SCALE GENOMIC DNA]</scope>
</reference>
<proteinExistence type="inferred from homology"/>
<feature type="transmembrane region" description="Helical" evidence="7">
    <location>
        <begin position="93"/>
        <end position="113"/>
    </location>
</feature>
<sequence length="122" mass="13594">MFFSAGRLNMNHYATKKSVAESMLDVALLMANASQLKAVLEQGPEFKYYITVVVLISVSLFFQVLAGVLFILMARKDLNDVANQRRLNILNNAATALVFFTAIINIFITAFGVQKTGLYPRQ</sequence>
<keyword evidence="9" id="KW-1185">Reference proteome</keyword>
<evidence type="ECO:0000256" key="5">
    <source>
        <dbReference type="ARBA" id="ARBA00022989"/>
    </source>
</evidence>
<dbReference type="AlphaFoldDB" id="A0A4W4EE69"/>
<feature type="transmembrane region" description="Helical" evidence="7">
    <location>
        <begin position="48"/>
        <end position="72"/>
    </location>
</feature>
<reference evidence="8" key="3">
    <citation type="submission" date="2020-05" db="EMBL/GenBank/DDBJ databases">
        <title>Electrophorus electricus (electric eel) genome, fEleEle1, primary haplotype.</title>
        <authorList>
            <person name="Myers G."/>
            <person name="Meyer A."/>
            <person name="Fedrigo O."/>
            <person name="Formenti G."/>
            <person name="Rhie A."/>
            <person name="Tracey A."/>
            <person name="Sims Y."/>
            <person name="Jarvis E.D."/>
        </authorList>
    </citation>
    <scope>NUCLEOTIDE SEQUENCE [LARGE SCALE GENOMIC DNA]</scope>
</reference>
<name>A0A4W4EE69_ELEEL</name>
<dbReference type="OMA" id="GSTHEYY"/>
<evidence type="ECO:0000256" key="2">
    <source>
        <dbReference type="ARBA" id="ARBA00008141"/>
    </source>
</evidence>
<dbReference type="InterPro" id="IPR007007">
    <property type="entry name" value="Ninjurin"/>
</dbReference>
<dbReference type="PANTHER" id="PTHR12316">
    <property type="entry name" value="NINJURIN-RELATED"/>
    <property type="match status" value="1"/>
</dbReference>
<accession>A0A4W4EE69</accession>
<reference evidence="9" key="2">
    <citation type="journal article" date="2017" name="Sci. Adv.">
        <title>A tail of two voltages: Proteomic comparison of the three electric organs of the electric eel.</title>
        <authorList>
            <person name="Traeger L.L."/>
            <person name="Sabat G."/>
            <person name="Barrett-Wilt G.A."/>
            <person name="Wells G.B."/>
            <person name="Sussman M.R."/>
        </authorList>
    </citation>
    <scope>NUCLEOTIDE SEQUENCE [LARGE SCALE GENOMIC DNA]</scope>
</reference>
<comment type="similarity">
    <text evidence="2">Belongs to the ninjurin family.</text>
</comment>
<reference evidence="8" key="5">
    <citation type="submission" date="2025-09" db="UniProtKB">
        <authorList>
            <consortium name="Ensembl"/>
        </authorList>
    </citation>
    <scope>IDENTIFICATION</scope>
</reference>
<keyword evidence="6 7" id="KW-0472">Membrane</keyword>
<dbReference type="STRING" id="8005.ENSEEEP00000010367"/>
<organism evidence="8 9">
    <name type="scientific">Electrophorus electricus</name>
    <name type="common">Electric eel</name>
    <name type="synonym">Gymnotus electricus</name>
    <dbReference type="NCBI Taxonomy" id="8005"/>
    <lineage>
        <taxon>Eukaryota</taxon>
        <taxon>Metazoa</taxon>
        <taxon>Chordata</taxon>
        <taxon>Craniata</taxon>
        <taxon>Vertebrata</taxon>
        <taxon>Euteleostomi</taxon>
        <taxon>Actinopterygii</taxon>
        <taxon>Neopterygii</taxon>
        <taxon>Teleostei</taxon>
        <taxon>Ostariophysi</taxon>
        <taxon>Gymnotiformes</taxon>
        <taxon>Gymnotoidei</taxon>
        <taxon>Gymnotidae</taxon>
        <taxon>Electrophorus</taxon>
    </lineage>
</organism>
<dbReference type="Pfam" id="PF04923">
    <property type="entry name" value="Ninjurin"/>
    <property type="match status" value="1"/>
</dbReference>
<dbReference type="GO" id="GO:0042246">
    <property type="term" value="P:tissue regeneration"/>
    <property type="evidence" value="ECO:0007669"/>
    <property type="project" value="InterPro"/>
</dbReference>
<protein>
    <submittedName>
        <fullName evidence="8">Uncharacterized protein</fullName>
    </submittedName>
</protein>
<dbReference type="GO" id="GO:0007155">
    <property type="term" value="P:cell adhesion"/>
    <property type="evidence" value="ECO:0007669"/>
    <property type="project" value="UniProtKB-KW"/>
</dbReference>
<keyword evidence="5 7" id="KW-1133">Transmembrane helix</keyword>
<dbReference type="Proteomes" id="UP000314983">
    <property type="component" value="Chromosome 7"/>
</dbReference>
<dbReference type="PANTHER" id="PTHR12316:SF24">
    <property type="entry name" value="NINJURIN-2"/>
    <property type="match status" value="1"/>
</dbReference>
<keyword evidence="4" id="KW-0130">Cell adhesion</keyword>
<comment type="subcellular location">
    <subcellularLocation>
        <location evidence="1">Membrane</location>
        <topology evidence="1">Multi-pass membrane protein</topology>
    </subcellularLocation>
</comment>
<evidence type="ECO:0000256" key="4">
    <source>
        <dbReference type="ARBA" id="ARBA00022889"/>
    </source>
</evidence>
<evidence type="ECO:0000256" key="6">
    <source>
        <dbReference type="ARBA" id="ARBA00023136"/>
    </source>
</evidence>
<keyword evidence="3 7" id="KW-0812">Transmembrane</keyword>
<evidence type="ECO:0000256" key="1">
    <source>
        <dbReference type="ARBA" id="ARBA00004141"/>
    </source>
</evidence>
<evidence type="ECO:0000313" key="9">
    <source>
        <dbReference type="Proteomes" id="UP000314983"/>
    </source>
</evidence>
<dbReference type="GeneTree" id="ENSGT00940000158219"/>
<evidence type="ECO:0000256" key="3">
    <source>
        <dbReference type="ARBA" id="ARBA00022692"/>
    </source>
</evidence>
<dbReference type="Ensembl" id="ENSEEET00000010489.2">
    <property type="protein sequence ID" value="ENSEEEP00000010367.1"/>
    <property type="gene ID" value="ENSEEEG00000005254.2"/>
</dbReference>
<reference evidence="8" key="4">
    <citation type="submission" date="2025-08" db="UniProtKB">
        <authorList>
            <consortium name="Ensembl"/>
        </authorList>
    </citation>
    <scope>IDENTIFICATION</scope>
</reference>
<gene>
    <name evidence="8" type="primary">NINJ2</name>
</gene>